<evidence type="ECO:0000313" key="1">
    <source>
        <dbReference type="EMBL" id="GEK72601.1"/>
    </source>
</evidence>
<gene>
    <name evidence="1" type="ORF">HHA04nite_11450</name>
</gene>
<dbReference type="Proteomes" id="UP000321121">
    <property type="component" value="Unassembled WGS sequence"/>
</dbReference>
<dbReference type="InterPro" id="IPR021333">
    <property type="entry name" value="DUF2946"/>
</dbReference>
<accession>A0ABQ0U236</accession>
<organism evidence="1 2">
    <name type="scientific">Halomonas halophila</name>
    <dbReference type="NCBI Taxonomy" id="29573"/>
    <lineage>
        <taxon>Bacteria</taxon>
        <taxon>Pseudomonadati</taxon>
        <taxon>Pseudomonadota</taxon>
        <taxon>Gammaproteobacteria</taxon>
        <taxon>Oceanospirillales</taxon>
        <taxon>Halomonadaceae</taxon>
        <taxon>Halomonas</taxon>
    </lineage>
</organism>
<evidence type="ECO:0000313" key="2">
    <source>
        <dbReference type="Proteomes" id="UP000321121"/>
    </source>
</evidence>
<evidence type="ECO:0008006" key="3">
    <source>
        <dbReference type="Google" id="ProtNLM"/>
    </source>
</evidence>
<dbReference type="EMBL" id="BJUS01000009">
    <property type="protein sequence ID" value="GEK72601.1"/>
    <property type="molecule type" value="Genomic_DNA"/>
</dbReference>
<keyword evidence="2" id="KW-1185">Reference proteome</keyword>
<protein>
    <recommendedName>
        <fullName evidence="3">DUF2946 domain-containing protein</fullName>
    </recommendedName>
</protein>
<reference evidence="1 2" key="1">
    <citation type="submission" date="2019-07" db="EMBL/GenBank/DDBJ databases">
        <title>Whole genome shotgun sequence of Halomonas halophila NBRC 102604.</title>
        <authorList>
            <person name="Hosoyama A."/>
            <person name="Uohara A."/>
            <person name="Ohji S."/>
            <person name="Ichikawa N."/>
        </authorList>
    </citation>
    <scope>NUCLEOTIDE SEQUENCE [LARGE SCALE GENOMIC DNA]</scope>
    <source>
        <strain evidence="1 2">NBRC 102604</strain>
    </source>
</reference>
<proteinExistence type="predicted"/>
<dbReference type="Pfam" id="PF11162">
    <property type="entry name" value="DUF2946"/>
    <property type="match status" value="1"/>
</dbReference>
<sequence>MFRPGPPMIRTLVTRRYRRSVARLALLAMWLVVAGPLIGQFSAAERVQHGSGHHGMAHHEAMGQVAPSVADEAEPHRHEACGYCSLFQRMPVLSALLPGVVPLPSHAITAPVVATRAAHGGPAVFPQAPTRAPPRYRS</sequence>
<name>A0ABQ0U236_9GAMM</name>
<comment type="caution">
    <text evidence="1">The sequence shown here is derived from an EMBL/GenBank/DDBJ whole genome shotgun (WGS) entry which is preliminary data.</text>
</comment>